<keyword evidence="4 10" id="KW-0963">Cytoplasm</keyword>
<dbReference type="PANTHER" id="PTHR30478:SF0">
    <property type="entry name" value="BETA SLIDING CLAMP"/>
    <property type="match status" value="1"/>
</dbReference>
<keyword evidence="7 10" id="KW-0235">DNA replication</keyword>
<evidence type="ECO:0000256" key="2">
    <source>
        <dbReference type="ARBA" id="ARBA00010752"/>
    </source>
</evidence>
<dbReference type="GO" id="GO:0003887">
    <property type="term" value="F:DNA-directed DNA polymerase activity"/>
    <property type="evidence" value="ECO:0007669"/>
    <property type="project" value="UniProtKB-UniRule"/>
</dbReference>
<evidence type="ECO:0000256" key="6">
    <source>
        <dbReference type="ARBA" id="ARBA00022695"/>
    </source>
</evidence>
<dbReference type="NCBIfam" id="TIGR00663">
    <property type="entry name" value="dnan"/>
    <property type="match status" value="1"/>
</dbReference>
<evidence type="ECO:0000256" key="1">
    <source>
        <dbReference type="ARBA" id="ARBA00004496"/>
    </source>
</evidence>
<dbReference type="InterPro" id="IPR022635">
    <property type="entry name" value="DNA_polIII_beta_C"/>
</dbReference>
<dbReference type="Pfam" id="PF00712">
    <property type="entry name" value="DNA_pol3_beta"/>
    <property type="match status" value="1"/>
</dbReference>
<comment type="caution">
    <text evidence="14">The sequence shown here is derived from an EMBL/GenBank/DDBJ whole genome shotgun (WGS) entry which is preliminary data.</text>
</comment>
<dbReference type="GO" id="GO:0005737">
    <property type="term" value="C:cytoplasm"/>
    <property type="evidence" value="ECO:0007669"/>
    <property type="project" value="UniProtKB-SubCell"/>
</dbReference>
<evidence type="ECO:0000259" key="11">
    <source>
        <dbReference type="Pfam" id="PF00712"/>
    </source>
</evidence>
<dbReference type="Gene3D" id="3.10.150.10">
    <property type="entry name" value="DNA Polymerase III, subunit A, domain 2"/>
    <property type="match status" value="3"/>
</dbReference>
<keyword evidence="9" id="KW-0238">DNA-binding</keyword>
<dbReference type="GO" id="GO:0042802">
    <property type="term" value="F:identical protein binding"/>
    <property type="evidence" value="ECO:0007669"/>
    <property type="project" value="UniProtKB-ARBA"/>
</dbReference>
<dbReference type="GO" id="GO:0003677">
    <property type="term" value="F:DNA binding"/>
    <property type="evidence" value="ECO:0007669"/>
    <property type="project" value="UniProtKB-UniRule"/>
</dbReference>
<protein>
    <recommendedName>
        <fullName evidence="3 10">Beta sliding clamp</fullName>
    </recommendedName>
</protein>
<evidence type="ECO:0000313" key="15">
    <source>
        <dbReference type="Proteomes" id="UP000256485"/>
    </source>
</evidence>
<evidence type="ECO:0000256" key="10">
    <source>
        <dbReference type="PIRNR" id="PIRNR000804"/>
    </source>
</evidence>
<dbReference type="Pfam" id="PF02768">
    <property type="entry name" value="DNA_pol3_beta_3"/>
    <property type="match status" value="1"/>
</dbReference>
<dbReference type="GO" id="GO:0008408">
    <property type="term" value="F:3'-5' exonuclease activity"/>
    <property type="evidence" value="ECO:0007669"/>
    <property type="project" value="InterPro"/>
</dbReference>
<evidence type="ECO:0000256" key="7">
    <source>
        <dbReference type="ARBA" id="ARBA00022705"/>
    </source>
</evidence>
<keyword evidence="5 10" id="KW-0808">Transferase</keyword>
<evidence type="ECO:0000256" key="8">
    <source>
        <dbReference type="ARBA" id="ARBA00022932"/>
    </source>
</evidence>
<sequence length="381" mass="40634">MKFRVDRDVLADTVAWVARSLPNRPSLPVLAGMLIEARDGEIVFSGFDYETSARVSVPAEVAVEGTALVSGRLLADISRSLPAQPVDITAEGGKVVVTCRSARFTVQTLPTEDYPELPEMPTASGTVKADVFAHAVGQVAVAAGRDDMLPVLTGVRIEIEGSSVTLAATDRYRLAVREFTWTPERPDMSATALVPARVLADTAKAFASGSEITIALANPGSGTGEGLIGFAGSTGAVMRRTTTRLLEGEFPKYRTLFPAEQQTIARVETGPFVESLKRVALVAERNTPIRLTLDDGIATLEAGSSDEAQASESIEASIEGEPLTIGFNPHYLLDGLSAIDAPMAQFAFTQPTRPAVLTGVSESSEPESDYRYLLMPVRLQH</sequence>
<dbReference type="OrthoDB" id="468978at2"/>
<evidence type="ECO:0000259" key="13">
    <source>
        <dbReference type="Pfam" id="PF02768"/>
    </source>
</evidence>
<dbReference type="InterPro" id="IPR001001">
    <property type="entry name" value="DNA_polIII_beta"/>
</dbReference>
<evidence type="ECO:0000256" key="3">
    <source>
        <dbReference type="ARBA" id="ARBA00021035"/>
    </source>
</evidence>
<evidence type="ECO:0000256" key="4">
    <source>
        <dbReference type="ARBA" id="ARBA00022490"/>
    </source>
</evidence>
<dbReference type="InterPro" id="IPR046938">
    <property type="entry name" value="DNA_clamp_sf"/>
</dbReference>
<comment type="similarity">
    <text evidence="2 10">Belongs to the beta sliding clamp family.</text>
</comment>
<dbReference type="SUPFAM" id="SSF55979">
    <property type="entry name" value="DNA clamp"/>
    <property type="match status" value="3"/>
</dbReference>
<comment type="subunit">
    <text evidence="10">Forms a ring-shaped head-to-tail homodimer around DNA.</text>
</comment>
<feature type="domain" description="DNA polymerase III beta sliding clamp central" evidence="12">
    <location>
        <begin position="127"/>
        <end position="252"/>
    </location>
</feature>
<gene>
    <name evidence="14" type="ORF">DFJ64_1901</name>
</gene>
<accession>A0A3D9V720</accession>
<comment type="subcellular location">
    <subcellularLocation>
        <location evidence="1 10">Cytoplasm</location>
    </subcellularLocation>
</comment>
<evidence type="ECO:0000256" key="5">
    <source>
        <dbReference type="ARBA" id="ARBA00022679"/>
    </source>
</evidence>
<name>A0A3D9V720_THECX</name>
<evidence type="ECO:0000313" key="14">
    <source>
        <dbReference type="EMBL" id="REF36493.1"/>
    </source>
</evidence>
<dbReference type="CDD" id="cd00140">
    <property type="entry name" value="beta_clamp"/>
    <property type="match status" value="1"/>
</dbReference>
<dbReference type="InterPro" id="IPR022634">
    <property type="entry name" value="DNA_polIII_beta_N"/>
</dbReference>
<dbReference type="RefSeq" id="WP_115850124.1">
    <property type="nucleotide sequence ID" value="NZ_QTUC01000001.1"/>
</dbReference>
<evidence type="ECO:0000256" key="9">
    <source>
        <dbReference type="ARBA" id="ARBA00023125"/>
    </source>
</evidence>
<dbReference type="FunFam" id="3.10.150.10:FF:000005">
    <property type="entry name" value="Beta sliding clamp"/>
    <property type="match status" value="1"/>
</dbReference>
<keyword evidence="15" id="KW-1185">Reference proteome</keyword>
<keyword evidence="6 10" id="KW-0548">Nucleotidyltransferase</keyword>
<evidence type="ECO:0000259" key="12">
    <source>
        <dbReference type="Pfam" id="PF02767"/>
    </source>
</evidence>
<proteinExistence type="inferred from homology"/>
<dbReference type="FunFam" id="3.10.150.10:FF:000001">
    <property type="entry name" value="Beta sliding clamp"/>
    <property type="match status" value="1"/>
</dbReference>
<feature type="domain" description="DNA polymerase III beta sliding clamp N-terminal" evidence="11">
    <location>
        <begin position="1"/>
        <end position="118"/>
    </location>
</feature>
<dbReference type="AlphaFoldDB" id="A0A3D9V720"/>
<dbReference type="PANTHER" id="PTHR30478">
    <property type="entry name" value="DNA POLYMERASE III SUBUNIT BETA"/>
    <property type="match status" value="1"/>
</dbReference>
<comment type="function">
    <text evidence="10">Confers DNA tethering and processivity to DNA polymerases and other proteins. Acts as a clamp, forming a ring around DNA (a reaction catalyzed by the clamp-loading complex) which diffuses in an ATP-independent manner freely and bidirectionally along dsDNA. Initially characterized for its ability to contact the catalytic subunit of DNA polymerase III (Pol III), a complex, multichain enzyme responsible for most of the replicative synthesis in bacteria; Pol III exhibits 3'-5' exonuclease proofreading activity. The beta chain is required for initiation of replication as well as for processivity of DNA replication.</text>
</comment>
<dbReference type="EMBL" id="QTUC01000001">
    <property type="protein sequence ID" value="REF36493.1"/>
    <property type="molecule type" value="Genomic_DNA"/>
</dbReference>
<dbReference type="SMART" id="SM00480">
    <property type="entry name" value="POL3Bc"/>
    <property type="match status" value="1"/>
</dbReference>
<dbReference type="Proteomes" id="UP000256485">
    <property type="component" value="Unassembled WGS sequence"/>
</dbReference>
<dbReference type="InterPro" id="IPR022637">
    <property type="entry name" value="DNA_polIII_beta_cen"/>
</dbReference>
<organism evidence="14 15">
    <name type="scientific">Thermasporomyces composti</name>
    <dbReference type="NCBI Taxonomy" id="696763"/>
    <lineage>
        <taxon>Bacteria</taxon>
        <taxon>Bacillati</taxon>
        <taxon>Actinomycetota</taxon>
        <taxon>Actinomycetes</taxon>
        <taxon>Propionibacteriales</taxon>
        <taxon>Nocardioidaceae</taxon>
        <taxon>Thermasporomyces</taxon>
    </lineage>
</organism>
<feature type="domain" description="DNA polymerase III beta sliding clamp C-terminal" evidence="13">
    <location>
        <begin position="254"/>
        <end position="377"/>
    </location>
</feature>
<dbReference type="GO" id="GO:0009360">
    <property type="term" value="C:DNA polymerase III complex"/>
    <property type="evidence" value="ECO:0007669"/>
    <property type="project" value="InterPro"/>
</dbReference>
<dbReference type="GO" id="GO:0006271">
    <property type="term" value="P:DNA strand elongation involved in DNA replication"/>
    <property type="evidence" value="ECO:0007669"/>
    <property type="project" value="TreeGrafter"/>
</dbReference>
<dbReference type="PIRSF" id="PIRSF000804">
    <property type="entry name" value="DNA_pol_III_b"/>
    <property type="match status" value="1"/>
</dbReference>
<dbReference type="Pfam" id="PF02767">
    <property type="entry name" value="DNA_pol3_beta_2"/>
    <property type="match status" value="1"/>
</dbReference>
<reference evidence="14 15" key="1">
    <citation type="submission" date="2018-08" db="EMBL/GenBank/DDBJ databases">
        <title>Sequencing the genomes of 1000 actinobacteria strains.</title>
        <authorList>
            <person name="Klenk H.-P."/>
        </authorList>
    </citation>
    <scope>NUCLEOTIDE SEQUENCE [LARGE SCALE GENOMIC DNA]</scope>
    <source>
        <strain evidence="14 15">DSM 22891</strain>
    </source>
</reference>
<keyword evidence="8 10" id="KW-0239">DNA-directed DNA polymerase</keyword>